<feature type="compositionally biased region" description="Basic residues" evidence="1">
    <location>
        <begin position="191"/>
        <end position="215"/>
    </location>
</feature>
<feature type="chain" id="PRO_5042527990" evidence="3">
    <location>
        <begin position="21"/>
        <end position="215"/>
    </location>
</feature>
<gene>
    <name evidence="5" type="primary">LOC116952516</name>
</gene>
<feature type="signal peptide" evidence="3">
    <location>
        <begin position="1"/>
        <end position="20"/>
    </location>
</feature>
<proteinExistence type="predicted"/>
<feature type="region of interest" description="Disordered" evidence="1">
    <location>
        <begin position="145"/>
        <end position="215"/>
    </location>
</feature>
<keyword evidence="4" id="KW-1185">Reference proteome</keyword>
<sequence length="215" mass="23149">MEAKGLLLLLLLAGIQSSAAQPSRDVNAPEGSEPKIGMMGWIKLMRNAKKPASTTPTPVAHTSSGSNIAWAVLLSSSVFIVLFIGCVVQYRRLEHKYSEVAEEDGGEAGERAADSDEETEETPRFGCMAALTAILTTLAQSFMPANPGTGSNTAGTEGNDNLNQATMNGHKKPKSEKKKAKVANILANKKTQLKKLHKNMKAAVKKKMPKFKRKK</sequence>
<keyword evidence="3" id="KW-0732">Signal</keyword>
<evidence type="ECO:0000256" key="2">
    <source>
        <dbReference type="SAM" id="Phobius"/>
    </source>
</evidence>
<protein>
    <submittedName>
        <fullName evidence="5">Uncharacterized protein LOC116952516</fullName>
    </submittedName>
</protein>
<dbReference type="Proteomes" id="UP001318040">
    <property type="component" value="Chromosome 47"/>
</dbReference>
<accession>A0AAJ7XB25</accession>
<evidence type="ECO:0000313" key="4">
    <source>
        <dbReference type="Proteomes" id="UP001318040"/>
    </source>
</evidence>
<evidence type="ECO:0000256" key="1">
    <source>
        <dbReference type="SAM" id="MobiDB-lite"/>
    </source>
</evidence>
<organism evidence="4 5">
    <name type="scientific">Petromyzon marinus</name>
    <name type="common">Sea lamprey</name>
    <dbReference type="NCBI Taxonomy" id="7757"/>
    <lineage>
        <taxon>Eukaryota</taxon>
        <taxon>Metazoa</taxon>
        <taxon>Chordata</taxon>
        <taxon>Craniata</taxon>
        <taxon>Vertebrata</taxon>
        <taxon>Cyclostomata</taxon>
        <taxon>Hyperoartia</taxon>
        <taxon>Petromyzontiformes</taxon>
        <taxon>Petromyzontidae</taxon>
        <taxon>Petromyzon</taxon>
    </lineage>
</organism>
<evidence type="ECO:0000256" key="3">
    <source>
        <dbReference type="SAM" id="SignalP"/>
    </source>
</evidence>
<reference evidence="5" key="1">
    <citation type="submission" date="2025-08" db="UniProtKB">
        <authorList>
            <consortium name="RefSeq"/>
        </authorList>
    </citation>
    <scope>IDENTIFICATION</scope>
    <source>
        <tissue evidence="5">Sperm</tissue>
    </source>
</reference>
<dbReference type="RefSeq" id="XP_032827810.1">
    <property type="nucleotide sequence ID" value="XM_032971919.1"/>
</dbReference>
<keyword evidence="2" id="KW-1133">Transmembrane helix</keyword>
<feature type="compositionally biased region" description="Basic residues" evidence="1">
    <location>
        <begin position="169"/>
        <end position="181"/>
    </location>
</feature>
<dbReference type="GeneID" id="116952516"/>
<keyword evidence="2" id="KW-0812">Transmembrane</keyword>
<keyword evidence="2" id="KW-0472">Membrane</keyword>
<dbReference type="AlphaFoldDB" id="A0AAJ7XB25"/>
<dbReference type="KEGG" id="pmrn:116952516"/>
<evidence type="ECO:0000313" key="5">
    <source>
        <dbReference type="RefSeq" id="XP_032827810.1"/>
    </source>
</evidence>
<feature type="transmembrane region" description="Helical" evidence="2">
    <location>
        <begin position="68"/>
        <end position="88"/>
    </location>
</feature>
<feature type="region of interest" description="Disordered" evidence="1">
    <location>
        <begin position="100"/>
        <end position="122"/>
    </location>
</feature>
<name>A0AAJ7XB25_PETMA</name>
<feature type="compositionally biased region" description="Polar residues" evidence="1">
    <location>
        <begin position="148"/>
        <end position="167"/>
    </location>
</feature>